<organism evidence="9 10">
    <name type="scientific">Candidatus Harrisonbacteria bacterium CG10_big_fil_rev_8_21_14_0_10_40_38</name>
    <dbReference type="NCBI Taxonomy" id="1974583"/>
    <lineage>
        <taxon>Bacteria</taxon>
        <taxon>Candidatus Harrisoniibacteriota</taxon>
    </lineage>
</organism>
<evidence type="ECO:0000256" key="5">
    <source>
        <dbReference type="ARBA" id="ARBA00023136"/>
    </source>
</evidence>
<dbReference type="PANTHER" id="PTHR33885:SF3">
    <property type="entry name" value="PHAGE SHOCK PROTEIN C"/>
    <property type="match status" value="1"/>
</dbReference>
<evidence type="ECO:0000259" key="8">
    <source>
        <dbReference type="Pfam" id="PF22570"/>
    </source>
</evidence>
<evidence type="ECO:0000313" key="10">
    <source>
        <dbReference type="Proteomes" id="UP000231157"/>
    </source>
</evidence>
<feature type="transmembrane region" description="Helical" evidence="6">
    <location>
        <begin position="119"/>
        <end position="140"/>
    </location>
</feature>
<feature type="transmembrane region" description="Helical" evidence="6">
    <location>
        <begin position="33"/>
        <end position="56"/>
    </location>
</feature>
<dbReference type="Pfam" id="PF04024">
    <property type="entry name" value="PspC"/>
    <property type="match status" value="1"/>
</dbReference>
<dbReference type="InterPro" id="IPR007168">
    <property type="entry name" value="Phageshock_PspC_N"/>
</dbReference>
<keyword evidence="4 6" id="KW-1133">Transmembrane helix</keyword>
<dbReference type="InterPro" id="IPR054331">
    <property type="entry name" value="LiaF_TM"/>
</dbReference>
<evidence type="ECO:0000259" key="7">
    <source>
        <dbReference type="Pfam" id="PF04024"/>
    </source>
</evidence>
<evidence type="ECO:0000256" key="2">
    <source>
        <dbReference type="ARBA" id="ARBA00022475"/>
    </source>
</evidence>
<feature type="domain" description="LiaF transmembrane" evidence="8">
    <location>
        <begin position="96"/>
        <end position="143"/>
    </location>
</feature>
<comment type="caution">
    <text evidence="9">The sequence shown here is derived from an EMBL/GenBank/DDBJ whole genome shotgun (WGS) entry which is preliminary data.</text>
</comment>
<feature type="domain" description="Phage shock protein PspC N-terminal" evidence="7">
    <location>
        <begin position="6"/>
        <end position="63"/>
    </location>
</feature>
<gene>
    <name evidence="9" type="ORF">COU07_02870</name>
</gene>
<keyword evidence="2" id="KW-1003">Cell membrane</keyword>
<evidence type="ECO:0000256" key="3">
    <source>
        <dbReference type="ARBA" id="ARBA00022692"/>
    </source>
</evidence>
<protein>
    <submittedName>
        <fullName evidence="9">Uncharacterized protein</fullName>
    </submittedName>
</protein>
<evidence type="ECO:0000256" key="6">
    <source>
        <dbReference type="SAM" id="Phobius"/>
    </source>
</evidence>
<evidence type="ECO:0000313" key="9">
    <source>
        <dbReference type="EMBL" id="PIR89148.1"/>
    </source>
</evidence>
<dbReference type="Proteomes" id="UP000231157">
    <property type="component" value="Unassembled WGS sequence"/>
</dbReference>
<dbReference type="InterPro" id="IPR052027">
    <property type="entry name" value="PspC"/>
</dbReference>
<keyword evidence="3 6" id="KW-0812">Transmembrane</keyword>
<dbReference type="GO" id="GO:0005886">
    <property type="term" value="C:plasma membrane"/>
    <property type="evidence" value="ECO:0007669"/>
    <property type="project" value="UniProtKB-SubCell"/>
</dbReference>
<evidence type="ECO:0000256" key="1">
    <source>
        <dbReference type="ARBA" id="ARBA00004162"/>
    </source>
</evidence>
<dbReference type="AlphaFoldDB" id="A0A2H0URV4"/>
<comment type="subcellular location">
    <subcellularLocation>
        <location evidence="1">Cell membrane</location>
        <topology evidence="1">Single-pass membrane protein</topology>
    </subcellularLocation>
</comment>
<keyword evidence="5 6" id="KW-0472">Membrane</keyword>
<dbReference type="EMBL" id="PFAZ01000007">
    <property type="protein sequence ID" value="PIR89148.1"/>
    <property type="molecule type" value="Genomic_DNA"/>
</dbReference>
<reference evidence="10" key="1">
    <citation type="submission" date="2017-09" db="EMBL/GenBank/DDBJ databases">
        <title>Depth-based differentiation of microbial function through sediment-hosted aquifers and enrichment of novel symbionts in the deep terrestrial subsurface.</title>
        <authorList>
            <person name="Probst A.J."/>
            <person name="Ladd B."/>
            <person name="Jarett J.K."/>
            <person name="Geller-Mcgrath D.E."/>
            <person name="Sieber C.M.K."/>
            <person name="Emerson J.B."/>
            <person name="Anantharaman K."/>
            <person name="Thomas B.C."/>
            <person name="Malmstrom R."/>
            <person name="Stieglmeier M."/>
            <person name="Klingl A."/>
            <person name="Woyke T."/>
            <person name="Ryan C.M."/>
            <person name="Banfield J.F."/>
        </authorList>
    </citation>
    <scope>NUCLEOTIDE SEQUENCE [LARGE SCALE GENOMIC DNA]</scope>
</reference>
<accession>A0A2H0URV4</accession>
<dbReference type="PANTHER" id="PTHR33885">
    <property type="entry name" value="PHAGE SHOCK PROTEIN C"/>
    <property type="match status" value="1"/>
</dbReference>
<dbReference type="Pfam" id="PF22570">
    <property type="entry name" value="LiaF-TM"/>
    <property type="match status" value="1"/>
</dbReference>
<evidence type="ECO:0000256" key="4">
    <source>
        <dbReference type="ARBA" id="ARBA00022989"/>
    </source>
</evidence>
<sequence length="144" mass="16275">MENKQKKLCRSRDKKIIFGVAGGVAEYFDIDPVLIRAAFVLLAILDGVGVLLYLILAIIMPSEKLTETTGEHDAKGHASEFASDIKEALNPKIERRNTIGLVFVIIGILLLFRDAFDLHWFKFDVIFPSLVIIFGIWLIFKKNK</sequence>
<proteinExistence type="predicted"/>
<name>A0A2H0URV4_9BACT</name>